<name>A0A238YAK3_HALVU</name>
<proteinExistence type="predicted"/>
<dbReference type="RefSeq" id="WP_089385994.1">
    <property type="nucleotide sequence ID" value="NZ_FZNQ01000034.1"/>
</dbReference>
<dbReference type="AlphaFoldDB" id="A0A238YAK3"/>
<organism evidence="1 2">
    <name type="scientific">Halorubrum vacuolatum</name>
    <name type="common">Natronobacterium vacuolatum</name>
    <dbReference type="NCBI Taxonomy" id="63740"/>
    <lineage>
        <taxon>Archaea</taxon>
        <taxon>Methanobacteriati</taxon>
        <taxon>Methanobacteriota</taxon>
        <taxon>Stenosarchaea group</taxon>
        <taxon>Halobacteria</taxon>
        <taxon>Halobacteriales</taxon>
        <taxon>Haloferacaceae</taxon>
        <taxon>Halorubrum</taxon>
    </lineage>
</organism>
<accession>A0A238YAK3</accession>
<evidence type="ECO:0000313" key="1">
    <source>
        <dbReference type="EMBL" id="SNR67653.1"/>
    </source>
</evidence>
<reference evidence="1 2" key="1">
    <citation type="submission" date="2017-06" db="EMBL/GenBank/DDBJ databases">
        <authorList>
            <person name="Kim H.J."/>
            <person name="Triplett B.A."/>
        </authorList>
    </citation>
    <scope>NUCLEOTIDE SEQUENCE [LARGE SCALE GENOMIC DNA]</scope>
    <source>
        <strain evidence="1 2">DSM 8800</strain>
    </source>
</reference>
<dbReference type="EMBL" id="FZNQ01000034">
    <property type="protein sequence ID" value="SNR67653.1"/>
    <property type="molecule type" value="Genomic_DNA"/>
</dbReference>
<protein>
    <submittedName>
        <fullName evidence="1">Uncharacterized protein</fullName>
    </submittedName>
</protein>
<dbReference type="Gene3D" id="1.10.287.1490">
    <property type="match status" value="1"/>
</dbReference>
<dbReference type="Proteomes" id="UP000198397">
    <property type="component" value="Unassembled WGS sequence"/>
</dbReference>
<keyword evidence="2" id="KW-1185">Reference proteome</keyword>
<sequence>MVWNFLNPFSSQGGDNRVDPQKRIYRAEREIEKAEQGISECRDEYLEQLQKGANSSAGRRRVCAVRARIAKFKSNIYELKRLKAVKNLSQSEIADGMSEVEEMLDDISNQETVNEVLDADPADIENRITEAEAELASGMKDIDSFLGNVENTSTDIPVETTEEDQLMDRLAAGDIDVDDIESEMEDLSAVDADQSVSMESMDFSIDR</sequence>
<gene>
    <name evidence="1" type="ORF">SAMN06264855_1349</name>
</gene>
<evidence type="ECO:0000313" key="2">
    <source>
        <dbReference type="Proteomes" id="UP000198397"/>
    </source>
</evidence>